<dbReference type="CDD" id="cd02440">
    <property type="entry name" value="AdoMet_MTases"/>
    <property type="match status" value="1"/>
</dbReference>
<evidence type="ECO:0008006" key="2">
    <source>
        <dbReference type="Google" id="ProtNLM"/>
    </source>
</evidence>
<name>A0A0F9NIZ6_9ZZZZ</name>
<dbReference type="EMBL" id="LAZR01004079">
    <property type="protein sequence ID" value="KKN11997.1"/>
    <property type="molecule type" value="Genomic_DNA"/>
</dbReference>
<proteinExistence type="predicted"/>
<comment type="caution">
    <text evidence="1">The sequence shown here is derived from an EMBL/GenBank/DDBJ whole genome shotgun (WGS) entry which is preliminary data.</text>
</comment>
<evidence type="ECO:0000313" key="1">
    <source>
        <dbReference type="EMBL" id="KKN11997.1"/>
    </source>
</evidence>
<protein>
    <recommendedName>
        <fullName evidence="2">Methyltransferase type 11 domain-containing protein</fullName>
    </recommendedName>
</protein>
<accession>A0A0F9NIZ6</accession>
<dbReference type="InterPro" id="IPR029063">
    <property type="entry name" value="SAM-dependent_MTases_sf"/>
</dbReference>
<reference evidence="1" key="1">
    <citation type="journal article" date="2015" name="Nature">
        <title>Complex archaea that bridge the gap between prokaryotes and eukaryotes.</title>
        <authorList>
            <person name="Spang A."/>
            <person name="Saw J.H."/>
            <person name="Jorgensen S.L."/>
            <person name="Zaremba-Niedzwiedzka K."/>
            <person name="Martijn J."/>
            <person name="Lind A.E."/>
            <person name="van Eijk R."/>
            <person name="Schleper C."/>
            <person name="Guy L."/>
            <person name="Ettema T.J."/>
        </authorList>
    </citation>
    <scope>NUCLEOTIDE SEQUENCE</scope>
</reference>
<gene>
    <name evidence="1" type="ORF">LCGC14_1020900</name>
</gene>
<dbReference type="SUPFAM" id="SSF53335">
    <property type="entry name" value="S-adenosyl-L-methionine-dependent methyltransferases"/>
    <property type="match status" value="1"/>
</dbReference>
<sequence length="229" mass="26266">MNCKLCNSATTDYKPMDFVRHTDWVKCASCGFEFVHPSPTQEWLDDYYASNEYRIETHGELDLSDGKPNIQNVHQEDDRAWQWFRYIPRGYKTMLDVGSGAGASIAAFQQEYPDMYIEGVEPCTWGRLYDAYEKLEDAPGPYDVVTCFHVLEHVLDPLAFLAELSPLFTGQLCLETPIYPGSRAWPHMLNFSLDTLMLAMELADMPAELCDDNYHIKIKVVRDEANPET</sequence>
<dbReference type="Pfam" id="PF13489">
    <property type="entry name" value="Methyltransf_23"/>
    <property type="match status" value="1"/>
</dbReference>
<organism evidence="1">
    <name type="scientific">marine sediment metagenome</name>
    <dbReference type="NCBI Taxonomy" id="412755"/>
    <lineage>
        <taxon>unclassified sequences</taxon>
        <taxon>metagenomes</taxon>
        <taxon>ecological metagenomes</taxon>
    </lineage>
</organism>
<dbReference type="AlphaFoldDB" id="A0A0F9NIZ6"/>
<dbReference type="Gene3D" id="3.40.50.150">
    <property type="entry name" value="Vaccinia Virus protein VP39"/>
    <property type="match status" value="1"/>
</dbReference>